<name>A0A9D2HD85_9BACT</name>
<proteinExistence type="predicted"/>
<reference evidence="1" key="1">
    <citation type="journal article" date="2021" name="PeerJ">
        <title>Extensive microbial diversity within the chicken gut microbiome revealed by metagenomics and culture.</title>
        <authorList>
            <person name="Gilroy R."/>
            <person name="Ravi A."/>
            <person name="Getino M."/>
            <person name="Pursley I."/>
            <person name="Horton D.L."/>
            <person name="Alikhan N.F."/>
            <person name="Baker D."/>
            <person name="Gharbi K."/>
            <person name="Hall N."/>
            <person name="Watson M."/>
            <person name="Adriaenssens E.M."/>
            <person name="Foster-Nyarko E."/>
            <person name="Jarju S."/>
            <person name="Secka A."/>
            <person name="Antonio M."/>
            <person name="Oren A."/>
            <person name="Chaudhuri R.R."/>
            <person name="La Ragione R."/>
            <person name="Hildebrand F."/>
            <person name="Pallen M.J."/>
        </authorList>
    </citation>
    <scope>NUCLEOTIDE SEQUENCE</scope>
    <source>
        <strain evidence="1">CHK186-16707</strain>
    </source>
</reference>
<comment type="caution">
    <text evidence="1">The sequence shown here is derived from an EMBL/GenBank/DDBJ whole genome shotgun (WGS) entry which is preliminary data.</text>
</comment>
<accession>A0A9D2HD85</accession>
<reference evidence="1" key="2">
    <citation type="submission" date="2021-04" db="EMBL/GenBank/DDBJ databases">
        <authorList>
            <person name="Gilroy R."/>
        </authorList>
    </citation>
    <scope>NUCLEOTIDE SEQUENCE</scope>
    <source>
        <strain evidence="1">CHK186-16707</strain>
    </source>
</reference>
<dbReference type="EMBL" id="DXAN01000025">
    <property type="protein sequence ID" value="HJA09082.1"/>
    <property type="molecule type" value="Genomic_DNA"/>
</dbReference>
<sequence length="120" mass="13883">MFTKCLIATIDEEALKKYGDYSKFSRKAFGEYKNPAGAWRAIRNPRKNGKARALYIEDLICISEALELPLSELFFRIEQRVKMGWQPQKELYSADSLGETHDSKTILRSEDRSSKKKEAM</sequence>
<evidence type="ECO:0000313" key="1">
    <source>
        <dbReference type="EMBL" id="HJA09082.1"/>
    </source>
</evidence>
<evidence type="ECO:0000313" key="2">
    <source>
        <dbReference type="Proteomes" id="UP000824225"/>
    </source>
</evidence>
<dbReference type="Proteomes" id="UP000824225">
    <property type="component" value="Unassembled WGS sequence"/>
</dbReference>
<dbReference type="AlphaFoldDB" id="A0A9D2HD85"/>
<protein>
    <submittedName>
        <fullName evidence="1">Uncharacterized protein</fullName>
    </submittedName>
</protein>
<organism evidence="1 2">
    <name type="scientific">Candidatus Mailhella merdigallinarum</name>
    <dbReference type="NCBI Taxonomy" id="2838658"/>
    <lineage>
        <taxon>Bacteria</taxon>
        <taxon>Pseudomonadati</taxon>
        <taxon>Thermodesulfobacteriota</taxon>
        <taxon>Desulfovibrionia</taxon>
        <taxon>Desulfovibrionales</taxon>
        <taxon>Desulfovibrionaceae</taxon>
        <taxon>Mailhella</taxon>
    </lineage>
</organism>
<gene>
    <name evidence="1" type="ORF">H9962_07830</name>
</gene>